<dbReference type="Pfam" id="PF04186">
    <property type="entry name" value="FxsA"/>
    <property type="match status" value="1"/>
</dbReference>
<dbReference type="EMBL" id="JAVRHT010000029">
    <property type="protein sequence ID" value="MDT0632473.1"/>
    <property type="molecule type" value="Genomic_DNA"/>
</dbReference>
<dbReference type="NCBIfam" id="NF008528">
    <property type="entry name" value="PRK11463.1-2"/>
    <property type="match status" value="1"/>
</dbReference>
<evidence type="ECO:0000313" key="4">
    <source>
        <dbReference type="Proteomes" id="UP001267426"/>
    </source>
</evidence>
<evidence type="ECO:0000313" key="3">
    <source>
        <dbReference type="EMBL" id="MDT0632473.1"/>
    </source>
</evidence>
<dbReference type="PANTHER" id="PTHR35335">
    <property type="entry name" value="UPF0716 PROTEIN FXSA"/>
    <property type="match status" value="1"/>
</dbReference>
<dbReference type="PANTHER" id="PTHR35335:SF1">
    <property type="entry name" value="UPF0716 PROTEIN FXSA"/>
    <property type="match status" value="1"/>
</dbReference>
<dbReference type="Proteomes" id="UP001267426">
    <property type="component" value="Unassembled WGS sequence"/>
</dbReference>
<evidence type="ECO:0000256" key="1">
    <source>
        <dbReference type="SAM" id="MobiDB-lite"/>
    </source>
</evidence>
<keyword evidence="2" id="KW-0472">Membrane</keyword>
<keyword evidence="2" id="KW-0812">Transmembrane</keyword>
<feature type="region of interest" description="Disordered" evidence="1">
    <location>
        <begin position="154"/>
        <end position="180"/>
    </location>
</feature>
<reference evidence="3 4" key="1">
    <citation type="submission" date="2023-09" db="EMBL/GenBank/DDBJ databases">
        <authorList>
            <person name="Rey-Velasco X."/>
        </authorList>
    </citation>
    <scope>NUCLEOTIDE SEQUENCE [LARGE SCALE GENOMIC DNA]</scope>
    <source>
        <strain evidence="3 4">F394</strain>
    </source>
</reference>
<feature type="transmembrane region" description="Helical" evidence="2">
    <location>
        <begin position="76"/>
        <end position="101"/>
    </location>
</feature>
<dbReference type="RefSeq" id="WP_311664380.1">
    <property type="nucleotide sequence ID" value="NZ_JAVRHT010000029.1"/>
</dbReference>
<accession>A0ABU3BT52</accession>
<name>A0ABU3BT52_9BACT</name>
<keyword evidence="4" id="KW-1185">Reference proteome</keyword>
<keyword evidence="2" id="KW-1133">Transmembrane helix</keyword>
<feature type="transmembrane region" description="Helical" evidence="2">
    <location>
        <begin position="6"/>
        <end position="23"/>
    </location>
</feature>
<evidence type="ECO:0000256" key="2">
    <source>
        <dbReference type="SAM" id="Phobius"/>
    </source>
</evidence>
<dbReference type="InterPro" id="IPR007313">
    <property type="entry name" value="FxsA"/>
</dbReference>
<comment type="caution">
    <text evidence="3">The sequence shown here is derived from an EMBL/GenBank/DDBJ whole genome shotgun (WGS) entry which is preliminary data.</text>
</comment>
<gene>
    <name evidence="3" type="ORF">RM540_12000</name>
</gene>
<sequence>MFGRLFLLFLVVPILDLALLIAVGGRIGFWPTFGIAVASALLGSWLARREGVAAWQRVQRKMTAGGVPGPELIDGLLILIAGTLLITPGFLTDLVGLLGLFPPTRAVLRRTLRRRFEAAVQQGAVRVVSGSFGSASFGGGAGAPPFGPHAAPPFGPHIGRGGPGIEDAEVIDDGAPPQGQ</sequence>
<proteinExistence type="predicted"/>
<organism evidence="3 4">
    <name type="scientific">Rubrivirga litoralis</name>
    <dbReference type="NCBI Taxonomy" id="3075598"/>
    <lineage>
        <taxon>Bacteria</taxon>
        <taxon>Pseudomonadati</taxon>
        <taxon>Rhodothermota</taxon>
        <taxon>Rhodothermia</taxon>
        <taxon>Rhodothermales</taxon>
        <taxon>Rubricoccaceae</taxon>
        <taxon>Rubrivirga</taxon>
    </lineage>
</organism>
<protein>
    <submittedName>
        <fullName evidence="3">FxsA family protein</fullName>
    </submittedName>
</protein>